<comment type="caution">
    <text evidence="2">The sequence shown here is derived from an EMBL/GenBank/DDBJ whole genome shotgun (WGS) entry which is preliminary data.</text>
</comment>
<evidence type="ECO:0000313" key="3">
    <source>
        <dbReference type="Proteomes" id="UP001188597"/>
    </source>
</evidence>
<dbReference type="Proteomes" id="UP001188597">
    <property type="component" value="Unassembled WGS sequence"/>
</dbReference>
<accession>A0AA89BAQ2</accession>
<evidence type="ECO:0000259" key="1">
    <source>
        <dbReference type="Pfam" id="PF07727"/>
    </source>
</evidence>
<dbReference type="AlphaFoldDB" id="A0AA89BAQ2"/>
<feature type="domain" description="Reverse transcriptase Ty1/copia-type" evidence="1">
    <location>
        <begin position="4"/>
        <end position="98"/>
    </location>
</feature>
<dbReference type="InterPro" id="IPR013103">
    <property type="entry name" value="RVT_2"/>
</dbReference>
<sequence length="239" mass="27234">MFVGFVMHYMVSKKLLVLGLPNSVNDMFITGNDLDDISVLKQDLYHPFELKDCTLSYCHGCEVSTTSDRYYLSQAKYASDLLSRAGLTDSNTIYTPHEPNVQFTPLDGTPLLDPTLYHTLVDTHSSLELHAYSDADWAGDPTNQCSTTDSYFFLGTYLISQRSKKQALTARSSTETEYRALADTTQKLLWLRCLLEDMRVTHSTATPLYCDNRSAIEIARNYVLHERTKYIEIDCHFVH</sequence>
<proteinExistence type="predicted"/>
<dbReference type="Pfam" id="PF07727">
    <property type="entry name" value="RVT_2"/>
    <property type="match status" value="1"/>
</dbReference>
<dbReference type="EMBL" id="JAVXUP010000192">
    <property type="protein sequence ID" value="KAK3034785.1"/>
    <property type="molecule type" value="Genomic_DNA"/>
</dbReference>
<dbReference type="PANTHER" id="PTHR11439">
    <property type="entry name" value="GAG-POL-RELATED RETROTRANSPOSON"/>
    <property type="match status" value="1"/>
</dbReference>
<evidence type="ECO:0000313" key="2">
    <source>
        <dbReference type="EMBL" id="KAK3034785.1"/>
    </source>
</evidence>
<reference evidence="2" key="1">
    <citation type="submission" date="2022-12" db="EMBL/GenBank/DDBJ databases">
        <title>Draft genome assemblies for two species of Escallonia (Escalloniales).</title>
        <authorList>
            <person name="Chanderbali A."/>
            <person name="Dervinis C."/>
            <person name="Anghel I."/>
            <person name="Soltis D."/>
            <person name="Soltis P."/>
            <person name="Zapata F."/>
        </authorList>
    </citation>
    <scope>NUCLEOTIDE SEQUENCE</scope>
    <source>
        <strain evidence="2">UCBG64.0493</strain>
        <tissue evidence="2">Leaf</tissue>
    </source>
</reference>
<protein>
    <recommendedName>
        <fullName evidence="1">Reverse transcriptase Ty1/copia-type domain-containing protein</fullName>
    </recommendedName>
</protein>
<name>A0AA89BAQ2_9ASTE</name>
<gene>
    <name evidence="2" type="ORF">RJ639_034385</name>
</gene>
<organism evidence="2 3">
    <name type="scientific">Escallonia herrerae</name>
    <dbReference type="NCBI Taxonomy" id="1293975"/>
    <lineage>
        <taxon>Eukaryota</taxon>
        <taxon>Viridiplantae</taxon>
        <taxon>Streptophyta</taxon>
        <taxon>Embryophyta</taxon>
        <taxon>Tracheophyta</taxon>
        <taxon>Spermatophyta</taxon>
        <taxon>Magnoliopsida</taxon>
        <taxon>eudicotyledons</taxon>
        <taxon>Gunneridae</taxon>
        <taxon>Pentapetalae</taxon>
        <taxon>asterids</taxon>
        <taxon>campanulids</taxon>
        <taxon>Escalloniales</taxon>
        <taxon>Escalloniaceae</taxon>
        <taxon>Escallonia</taxon>
    </lineage>
</organism>
<dbReference type="CDD" id="cd09272">
    <property type="entry name" value="RNase_HI_RT_Ty1"/>
    <property type="match status" value="1"/>
</dbReference>
<keyword evidence="3" id="KW-1185">Reference proteome</keyword>
<dbReference type="PANTHER" id="PTHR11439:SF461">
    <property type="entry name" value="OS10G0432200 PROTEIN"/>
    <property type="match status" value="1"/>
</dbReference>